<dbReference type="VEuPathDB" id="FungiDB:MPH_12905"/>
<dbReference type="PANTHER" id="PTHR45527:SF1">
    <property type="entry name" value="FATTY ACID SYNTHASE"/>
    <property type="match status" value="1"/>
</dbReference>
<dbReference type="SUPFAM" id="SSF52777">
    <property type="entry name" value="CoA-dependent acyltransferases"/>
    <property type="match status" value="1"/>
</dbReference>
<protein>
    <recommendedName>
        <fullName evidence="1">Condensation domain-containing protein</fullName>
    </recommendedName>
</protein>
<sequence length="161" mass="17891">MPPMLDEIRAERQVKSVNVPLKTSLEALRTLCSENGLTISTIFHAAWALILRQFCDSDSVCFGTMVSSRDAPVKGIEDSIGPFVNIMACPVNLQPDDTLMQFLKDLQERFTQSLQHASSRTESSTAFRVERPVICPTSALALRCCWTEKSTAPHCDSVRID</sequence>
<proteinExistence type="predicted"/>
<feature type="domain" description="Condensation" evidence="1">
    <location>
        <begin position="22"/>
        <end position="117"/>
    </location>
</feature>
<dbReference type="AlphaFoldDB" id="K2QJM9"/>
<dbReference type="GO" id="GO:0043041">
    <property type="term" value="P:amino acid activation for nonribosomal peptide biosynthetic process"/>
    <property type="evidence" value="ECO:0007669"/>
    <property type="project" value="TreeGrafter"/>
</dbReference>
<dbReference type="HOGENOM" id="CLU_1644050_0_0_1"/>
<dbReference type="OrthoDB" id="416786at2759"/>
<dbReference type="Gene3D" id="3.30.559.30">
    <property type="entry name" value="Nonribosomal peptide synthetase, condensation domain"/>
    <property type="match status" value="1"/>
</dbReference>
<dbReference type="STRING" id="1126212.K2QJM9"/>
<gene>
    <name evidence="2" type="ORF">MPH_12905</name>
</gene>
<evidence type="ECO:0000313" key="2">
    <source>
        <dbReference type="EMBL" id="EKG10031.1"/>
    </source>
</evidence>
<dbReference type="GO" id="GO:0003824">
    <property type="term" value="F:catalytic activity"/>
    <property type="evidence" value="ECO:0007669"/>
    <property type="project" value="InterPro"/>
</dbReference>
<dbReference type="InterPro" id="IPR001242">
    <property type="entry name" value="Condensation_dom"/>
</dbReference>
<dbReference type="EMBL" id="AHHD01000532">
    <property type="protein sequence ID" value="EKG10031.1"/>
    <property type="molecule type" value="Genomic_DNA"/>
</dbReference>
<name>K2QJM9_MACPH</name>
<dbReference type="InParanoid" id="K2QJM9"/>
<dbReference type="Pfam" id="PF00668">
    <property type="entry name" value="Condensation"/>
    <property type="match status" value="1"/>
</dbReference>
<evidence type="ECO:0000259" key="1">
    <source>
        <dbReference type="Pfam" id="PF00668"/>
    </source>
</evidence>
<dbReference type="Proteomes" id="UP000007129">
    <property type="component" value="Unassembled WGS sequence"/>
</dbReference>
<dbReference type="GO" id="GO:0044550">
    <property type="term" value="P:secondary metabolite biosynthetic process"/>
    <property type="evidence" value="ECO:0007669"/>
    <property type="project" value="TreeGrafter"/>
</dbReference>
<reference evidence="2 3" key="1">
    <citation type="journal article" date="2012" name="BMC Genomics">
        <title>Tools to kill: Genome of one of the most destructive plant pathogenic fungi Macrophomina phaseolina.</title>
        <authorList>
            <person name="Islam M.S."/>
            <person name="Haque M.S."/>
            <person name="Islam M.M."/>
            <person name="Emdad E.M."/>
            <person name="Halim A."/>
            <person name="Hossen Q.M.M."/>
            <person name="Hossain M.Z."/>
            <person name="Ahmed B."/>
            <person name="Rahim S."/>
            <person name="Rahman M.S."/>
            <person name="Alam M.M."/>
            <person name="Hou S."/>
            <person name="Wan X."/>
            <person name="Saito J.A."/>
            <person name="Alam M."/>
        </authorList>
    </citation>
    <scope>NUCLEOTIDE SEQUENCE [LARGE SCALE GENOMIC DNA]</scope>
    <source>
        <strain evidence="2 3">MS6</strain>
    </source>
</reference>
<organism evidence="2 3">
    <name type="scientific">Macrophomina phaseolina (strain MS6)</name>
    <name type="common">Charcoal rot fungus</name>
    <dbReference type="NCBI Taxonomy" id="1126212"/>
    <lineage>
        <taxon>Eukaryota</taxon>
        <taxon>Fungi</taxon>
        <taxon>Dikarya</taxon>
        <taxon>Ascomycota</taxon>
        <taxon>Pezizomycotina</taxon>
        <taxon>Dothideomycetes</taxon>
        <taxon>Dothideomycetes incertae sedis</taxon>
        <taxon>Botryosphaeriales</taxon>
        <taxon>Botryosphaeriaceae</taxon>
        <taxon>Macrophomina</taxon>
    </lineage>
</organism>
<evidence type="ECO:0000313" key="3">
    <source>
        <dbReference type="Proteomes" id="UP000007129"/>
    </source>
</evidence>
<dbReference type="GO" id="GO:0031177">
    <property type="term" value="F:phosphopantetheine binding"/>
    <property type="evidence" value="ECO:0007669"/>
    <property type="project" value="TreeGrafter"/>
</dbReference>
<dbReference type="PANTHER" id="PTHR45527">
    <property type="entry name" value="NONRIBOSOMAL PEPTIDE SYNTHETASE"/>
    <property type="match status" value="1"/>
</dbReference>
<accession>K2QJM9</accession>
<comment type="caution">
    <text evidence="2">The sequence shown here is derived from an EMBL/GenBank/DDBJ whole genome shotgun (WGS) entry which is preliminary data.</text>
</comment>
<dbReference type="GO" id="GO:0005737">
    <property type="term" value="C:cytoplasm"/>
    <property type="evidence" value="ECO:0007669"/>
    <property type="project" value="TreeGrafter"/>
</dbReference>